<gene>
    <name evidence="2" type="ORF">SAMN04489735_10763</name>
</gene>
<sequence>MSHQTEALKRESEEINRGIDQALSQPLPEQRQREFDEMIKAAHRLWWKIEQVKGGAKSP</sequence>
<evidence type="ECO:0000256" key="1">
    <source>
        <dbReference type="SAM" id="MobiDB-lite"/>
    </source>
</evidence>
<name>A0A1G8FPF1_ANETH</name>
<dbReference type="EMBL" id="FNDE01000076">
    <property type="protein sequence ID" value="SDH84011.1"/>
    <property type="molecule type" value="Genomic_DNA"/>
</dbReference>
<feature type="region of interest" description="Disordered" evidence="1">
    <location>
        <begin position="1"/>
        <end position="31"/>
    </location>
</feature>
<reference evidence="2 3" key="1">
    <citation type="submission" date="2016-10" db="EMBL/GenBank/DDBJ databases">
        <authorList>
            <person name="de Groot N.N."/>
        </authorList>
    </citation>
    <scope>NUCLEOTIDE SEQUENCE [LARGE SCALE GENOMIC DNA]</scope>
    <source>
        <strain evidence="2 3">L 420-91</strain>
    </source>
</reference>
<dbReference type="AlphaFoldDB" id="A0A1G8FPF1"/>
<evidence type="ECO:0000313" key="2">
    <source>
        <dbReference type="EMBL" id="SDH84011.1"/>
    </source>
</evidence>
<dbReference type="Proteomes" id="UP000198956">
    <property type="component" value="Unassembled WGS sequence"/>
</dbReference>
<protein>
    <submittedName>
        <fullName evidence="2">Uncharacterized protein</fullName>
    </submittedName>
</protein>
<accession>A0A1G8FPF1</accession>
<proteinExistence type="predicted"/>
<feature type="compositionally biased region" description="Basic and acidic residues" evidence="1">
    <location>
        <begin position="1"/>
        <end position="17"/>
    </location>
</feature>
<dbReference type="RefSeq" id="WP_091261578.1">
    <property type="nucleotide sequence ID" value="NZ_FNDE01000076.1"/>
</dbReference>
<organism evidence="2 3">
    <name type="scientific">Aneurinibacillus thermoaerophilus</name>
    <dbReference type="NCBI Taxonomy" id="143495"/>
    <lineage>
        <taxon>Bacteria</taxon>
        <taxon>Bacillati</taxon>
        <taxon>Bacillota</taxon>
        <taxon>Bacilli</taxon>
        <taxon>Bacillales</taxon>
        <taxon>Paenibacillaceae</taxon>
        <taxon>Aneurinibacillus group</taxon>
        <taxon>Aneurinibacillus</taxon>
    </lineage>
</organism>
<evidence type="ECO:0000313" key="3">
    <source>
        <dbReference type="Proteomes" id="UP000198956"/>
    </source>
</evidence>